<dbReference type="Proteomes" id="UP001470023">
    <property type="component" value="Unassembled WGS sequence"/>
</dbReference>
<evidence type="ECO:0000313" key="2">
    <source>
        <dbReference type="EMBL" id="MER6429804.1"/>
    </source>
</evidence>
<keyword evidence="1" id="KW-0812">Transmembrane</keyword>
<evidence type="ECO:0008006" key="4">
    <source>
        <dbReference type="Google" id="ProtNLM"/>
    </source>
</evidence>
<name>A0ABV1U7X1_9ACTN</name>
<gene>
    <name evidence="2" type="ORF">ABT272_18995</name>
</gene>
<comment type="caution">
    <text evidence="2">The sequence shown here is derived from an EMBL/GenBank/DDBJ whole genome shotgun (WGS) entry which is preliminary data.</text>
</comment>
<accession>A0ABV1U7X1</accession>
<dbReference type="EMBL" id="JBEPAZ010000014">
    <property type="protein sequence ID" value="MER6429804.1"/>
    <property type="molecule type" value="Genomic_DNA"/>
</dbReference>
<evidence type="ECO:0000256" key="1">
    <source>
        <dbReference type="SAM" id="Phobius"/>
    </source>
</evidence>
<organism evidence="2 3">
    <name type="scientific">Streptomyces sp. 900105245</name>
    <dbReference type="NCBI Taxonomy" id="3154379"/>
    <lineage>
        <taxon>Bacteria</taxon>
        <taxon>Bacillati</taxon>
        <taxon>Actinomycetota</taxon>
        <taxon>Actinomycetes</taxon>
        <taxon>Kitasatosporales</taxon>
        <taxon>Streptomycetaceae</taxon>
        <taxon>Streptomyces</taxon>
    </lineage>
</organism>
<keyword evidence="3" id="KW-1185">Reference proteome</keyword>
<evidence type="ECO:0000313" key="3">
    <source>
        <dbReference type="Proteomes" id="UP001470023"/>
    </source>
</evidence>
<reference evidence="2 3" key="1">
    <citation type="submission" date="2024-06" db="EMBL/GenBank/DDBJ databases">
        <title>The Natural Products Discovery Center: Release of the First 8490 Sequenced Strains for Exploring Actinobacteria Biosynthetic Diversity.</title>
        <authorList>
            <person name="Kalkreuter E."/>
            <person name="Kautsar S.A."/>
            <person name="Yang D."/>
            <person name="Bader C.D."/>
            <person name="Teijaro C.N."/>
            <person name="Fluegel L."/>
            <person name="Davis C.M."/>
            <person name="Simpson J.R."/>
            <person name="Lauterbach L."/>
            <person name="Steele A.D."/>
            <person name="Gui C."/>
            <person name="Meng S."/>
            <person name="Li G."/>
            <person name="Viehrig K."/>
            <person name="Ye F."/>
            <person name="Su P."/>
            <person name="Kiefer A.F."/>
            <person name="Nichols A."/>
            <person name="Cepeda A.J."/>
            <person name="Yan W."/>
            <person name="Fan B."/>
            <person name="Jiang Y."/>
            <person name="Adhikari A."/>
            <person name="Zheng C.-J."/>
            <person name="Schuster L."/>
            <person name="Cowan T.M."/>
            <person name="Smanski M.J."/>
            <person name="Chevrette M.G."/>
            <person name="De Carvalho L.P.S."/>
            <person name="Shen B."/>
        </authorList>
    </citation>
    <scope>NUCLEOTIDE SEQUENCE [LARGE SCALE GENOMIC DNA]</scope>
    <source>
        <strain evidence="2 3">NPDC001166</strain>
    </source>
</reference>
<sequence length="172" mass="19119">MTEDINSTDAGLQFRDRVEAATAGTRYRVRRTVPGFDVTVDVEDPQFRETLTRHRVSRVHTFRVALRPHERRYTLTDVVRTVEYGAGPDGVRLGRTVTAGRSMYAEKRWSLNGTLEYSFSSADGHRLIRGAARELGWREIRPASVKVAIAAGAFGGVIALGTLIALAAVFWL</sequence>
<proteinExistence type="predicted"/>
<dbReference type="RefSeq" id="WP_352063964.1">
    <property type="nucleotide sequence ID" value="NZ_JBEOYA010000138.1"/>
</dbReference>
<keyword evidence="1" id="KW-0472">Membrane</keyword>
<protein>
    <recommendedName>
        <fullName evidence="4">DUF4178 domain-containing protein</fullName>
    </recommendedName>
</protein>
<feature type="transmembrane region" description="Helical" evidence="1">
    <location>
        <begin position="147"/>
        <end position="171"/>
    </location>
</feature>
<keyword evidence="1" id="KW-1133">Transmembrane helix</keyword>